<evidence type="ECO:0000313" key="2">
    <source>
        <dbReference type="EMBL" id="OEU13669.1"/>
    </source>
</evidence>
<dbReference type="KEGG" id="fcy:FRACYDRAFT_269901"/>
<accession>A0A1E7F6B7</accession>
<dbReference type="Proteomes" id="UP000095751">
    <property type="component" value="Unassembled WGS sequence"/>
</dbReference>
<reference evidence="2 3" key="1">
    <citation type="submission" date="2016-09" db="EMBL/GenBank/DDBJ databases">
        <title>Extensive genetic diversity and differential bi-allelic expression allows diatom success in the polar Southern Ocean.</title>
        <authorList>
            <consortium name="DOE Joint Genome Institute"/>
            <person name="Mock T."/>
            <person name="Otillar R.P."/>
            <person name="Strauss J."/>
            <person name="Dupont C."/>
            <person name="Frickenhaus S."/>
            <person name="Maumus F."/>
            <person name="Mcmullan M."/>
            <person name="Sanges R."/>
            <person name="Schmutz J."/>
            <person name="Toseland A."/>
            <person name="Valas R."/>
            <person name="Veluchamy A."/>
            <person name="Ward B.J."/>
            <person name="Allen A."/>
            <person name="Barry K."/>
            <person name="Falciatore A."/>
            <person name="Ferrante M."/>
            <person name="Fortunato A.E."/>
            <person name="Gloeckner G."/>
            <person name="Gruber A."/>
            <person name="Hipkin R."/>
            <person name="Janech M."/>
            <person name="Kroth P."/>
            <person name="Leese F."/>
            <person name="Lindquist E."/>
            <person name="Lyon B.R."/>
            <person name="Martin J."/>
            <person name="Mayer C."/>
            <person name="Parker M."/>
            <person name="Quesneville H."/>
            <person name="Raymond J."/>
            <person name="Uhlig C."/>
            <person name="Valentin K.U."/>
            <person name="Worden A.Z."/>
            <person name="Armbrust E.V."/>
            <person name="Bowler C."/>
            <person name="Green B."/>
            <person name="Moulton V."/>
            <person name="Van Oosterhout C."/>
            <person name="Grigoriev I."/>
        </authorList>
    </citation>
    <scope>NUCLEOTIDE SEQUENCE [LARGE SCALE GENOMIC DNA]</scope>
    <source>
        <strain evidence="2 3">CCMP1102</strain>
    </source>
</reference>
<gene>
    <name evidence="2" type="ORF">FRACYDRAFT_269901</name>
</gene>
<name>A0A1E7F6B7_9STRA</name>
<evidence type="ECO:0000256" key="1">
    <source>
        <dbReference type="SAM" id="MobiDB-lite"/>
    </source>
</evidence>
<dbReference type="OrthoDB" id="47805at2759"/>
<keyword evidence="3" id="KW-1185">Reference proteome</keyword>
<feature type="region of interest" description="Disordered" evidence="1">
    <location>
        <begin position="97"/>
        <end position="126"/>
    </location>
</feature>
<dbReference type="AlphaFoldDB" id="A0A1E7F6B7"/>
<organism evidence="2 3">
    <name type="scientific">Fragilariopsis cylindrus CCMP1102</name>
    <dbReference type="NCBI Taxonomy" id="635003"/>
    <lineage>
        <taxon>Eukaryota</taxon>
        <taxon>Sar</taxon>
        <taxon>Stramenopiles</taxon>
        <taxon>Ochrophyta</taxon>
        <taxon>Bacillariophyta</taxon>
        <taxon>Bacillariophyceae</taxon>
        <taxon>Bacillariophycidae</taxon>
        <taxon>Bacillariales</taxon>
        <taxon>Bacillariaceae</taxon>
        <taxon>Fragilariopsis</taxon>
    </lineage>
</organism>
<dbReference type="EMBL" id="KV784361">
    <property type="protein sequence ID" value="OEU13669.1"/>
    <property type="molecule type" value="Genomic_DNA"/>
</dbReference>
<proteinExistence type="predicted"/>
<protein>
    <submittedName>
        <fullName evidence="2">Uncharacterized protein</fullName>
    </submittedName>
</protein>
<evidence type="ECO:0000313" key="3">
    <source>
        <dbReference type="Proteomes" id="UP000095751"/>
    </source>
</evidence>
<dbReference type="InParanoid" id="A0A1E7F6B7"/>
<sequence length="241" mass="26339">MTRTTPCKWEMIMVPNRPVSTFDVATGLEIRLFEQRPKQGFRGVVSVGGIVGRSSFSSSSSLVPPGRDSFSLNSPSSSYVIQNQRLIHYNVNKNSESSLVSSNSGGGGGSGSISSRNSSKKSTSRLASTMTVPLGGLVSQPSKSQTALWKLTIPFTHNENSMVNLTLQHQSDYAHWLYRELRARRKEELALSKSASAYSLAGGKSGSGPGLWRRFIAPTNSEDDDDLDDTDLRCMDWIYCC</sequence>